<dbReference type="InterPro" id="IPR009671">
    <property type="entry name" value="RraB_dom"/>
</dbReference>
<feature type="compositionally biased region" description="Basic and acidic residues" evidence="1">
    <location>
        <begin position="20"/>
        <end position="29"/>
    </location>
</feature>
<reference evidence="4" key="1">
    <citation type="journal article" date="2019" name="Int. J. Syst. Evol. Microbiol.">
        <title>The Global Catalogue of Microorganisms (GCM) 10K type strain sequencing project: providing services to taxonomists for standard genome sequencing and annotation.</title>
        <authorList>
            <consortium name="The Broad Institute Genomics Platform"/>
            <consortium name="The Broad Institute Genome Sequencing Center for Infectious Disease"/>
            <person name="Wu L."/>
            <person name="Ma J."/>
        </authorList>
    </citation>
    <scope>NUCLEOTIDE SEQUENCE [LARGE SCALE GENOMIC DNA]</scope>
    <source>
        <strain evidence="4">CGMCC 1.5362</strain>
    </source>
</reference>
<organism evidence="3 4">
    <name type="scientific">Ornithinimicrobium pekingense</name>
    <dbReference type="NCBI Taxonomy" id="384677"/>
    <lineage>
        <taxon>Bacteria</taxon>
        <taxon>Bacillati</taxon>
        <taxon>Actinomycetota</taxon>
        <taxon>Actinomycetes</taxon>
        <taxon>Micrococcales</taxon>
        <taxon>Ornithinimicrobiaceae</taxon>
        <taxon>Ornithinimicrobium</taxon>
    </lineage>
</organism>
<accession>A0ABQ2F688</accession>
<evidence type="ECO:0000256" key="1">
    <source>
        <dbReference type="SAM" id="MobiDB-lite"/>
    </source>
</evidence>
<dbReference type="Gene3D" id="3.30.70.970">
    <property type="entry name" value="RraB-like"/>
    <property type="match status" value="1"/>
</dbReference>
<dbReference type="Pfam" id="PF06877">
    <property type="entry name" value="RraB"/>
    <property type="match status" value="1"/>
</dbReference>
<keyword evidence="4" id="KW-1185">Reference proteome</keyword>
<feature type="domain" description="Regulator of ribonuclease activity B" evidence="2">
    <location>
        <begin position="66"/>
        <end position="148"/>
    </location>
</feature>
<gene>
    <name evidence="3" type="ORF">GCM10011509_01980</name>
</gene>
<name>A0ABQ2F688_9MICO</name>
<protein>
    <recommendedName>
        <fullName evidence="2">Regulator of ribonuclease activity B domain-containing protein</fullName>
    </recommendedName>
</protein>
<evidence type="ECO:0000313" key="4">
    <source>
        <dbReference type="Proteomes" id="UP000662111"/>
    </source>
</evidence>
<sequence length="157" mass="17458">METGRVTPVGRAQRDQVTGEGRRVGEVGHRTILPGAVNTIPRRDLPAARTPYPGPVTTEPLHPGSEHLIILQDREVAEAIAEELDEEGFLWVRVLREASRTEEDDEDHEWAVHITDTRLPDAAGGAAYEALRDRFIDLARQHDGWYDEPGDPRPATG</sequence>
<proteinExistence type="predicted"/>
<dbReference type="EMBL" id="BMLB01000001">
    <property type="protein sequence ID" value="GGK57200.1"/>
    <property type="molecule type" value="Genomic_DNA"/>
</dbReference>
<dbReference type="InterPro" id="IPR036701">
    <property type="entry name" value="RraB-like_sf"/>
</dbReference>
<evidence type="ECO:0000259" key="2">
    <source>
        <dbReference type="Pfam" id="PF06877"/>
    </source>
</evidence>
<comment type="caution">
    <text evidence="3">The sequence shown here is derived from an EMBL/GenBank/DDBJ whole genome shotgun (WGS) entry which is preliminary data.</text>
</comment>
<feature type="region of interest" description="Disordered" evidence="1">
    <location>
        <begin position="1"/>
        <end position="63"/>
    </location>
</feature>
<dbReference type="Proteomes" id="UP000662111">
    <property type="component" value="Unassembled WGS sequence"/>
</dbReference>
<evidence type="ECO:0000313" key="3">
    <source>
        <dbReference type="EMBL" id="GGK57200.1"/>
    </source>
</evidence>